<dbReference type="CDD" id="cd00688">
    <property type="entry name" value="ISOPREN_C2_like"/>
    <property type="match status" value="1"/>
</dbReference>
<evidence type="ECO:0000259" key="11">
    <source>
        <dbReference type="Pfam" id="PF00432"/>
    </source>
</evidence>
<dbReference type="Proteomes" id="UP000324233">
    <property type="component" value="Chromosome"/>
</dbReference>
<comment type="cofactor">
    <cofactor evidence="1">
        <name>Zn(2+)</name>
        <dbReference type="ChEBI" id="CHEBI:29105"/>
    </cofactor>
</comment>
<feature type="signal peptide" evidence="10">
    <location>
        <begin position="1"/>
        <end position="22"/>
    </location>
</feature>
<evidence type="ECO:0000256" key="10">
    <source>
        <dbReference type="SAM" id="SignalP"/>
    </source>
</evidence>
<evidence type="ECO:0000256" key="4">
    <source>
        <dbReference type="ARBA" id="ARBA00022679"/>
    </source>
</evidence>
<dbReference type="RefSeq" id="WP_168221791.1">
    <property type="nucleotide sequence ID" value="NZ_CP042997.1"/>
</dbReference>
<feature type="domain" description="Prenyltransferase alpha-alpha toroid" evidence="11">
    <location>
        <begin position="27"/>
        <end position="69"/>
    </location>
</feature>
<dbReference type="Pfam" id="PF06439">
    <property type="entry name" value="3keto-disac_hyd"/>
    <property type="match status" value="1"/>
</dbReference>
<evidence type="ECO:0000256" key="3">
    <source>
        <dbReference type="ARBA" id="ARBA00022602"/>
    </source>
</evidence>
<evidence type="ECO:0000256" key="6">
    <source>
        <dbReference type="ARBA" id="ARBA00022737"/>
    </source>
</evidence>
<reference evidence="13 14" key="1">
    <citation type="submission" date="2019-08" db="EMBL/GenBank/DDBJ databases">
        <title>Deep-cultivation of Planctomycetes and their phenomic and genomic characterization uncovers novel biology.</title>
        <authorList>
            <person name="Wiegand S."/>
            <person name="Jogler M."/>
            <person name="Boedeker C."/>
            <person name="Pinto D."/>
            <person name="Vollmers J."/>
            <person name="Rivas-Marin E."/>
            <person name="Kohn T."/>
            <person name="Peeters S.H."/>
            <person name="Heuer A."/>
            <person name="Rast P."/>
            <person name="Oberbeckmann S."/>
            <person name="Bunk B."/>
            <person name="Jeske O."/>
            <person name="Meyerdierks A."/>
            <person name="Storesund J.E."/>
            <person name="Kallscheuer N."/>
            <person name="Luecker S."/>
            <person name="Lage O.M."/>
            <person name="Pohl T."/>
            <person name="Merkel B.J."/>
            <person name="Hornburger P."/>
            <person name="Mueller R.-W."/>
            <person name="Bruemmer F."/>
            <person name="Labrenz M."/>
            <person name="Spormann A.M."/>
            <person name="Op den Camp H."/>
            <person name="Overmann J."/>
            <person name="Amann R."/>
            <person name="Jetten M.S.M."/>
            <person name="Mascher T."/>
            <person name="Medema M.H."/>
            <person name="Devos D.P."/>
            <person name="Kaster A.-K."/>
            <person name="Ovreas L."/>
            <person name="Rohde M."/>
            <person name="Galperin M.Y."/>
            <person name="Jogler C."/>
        </authorList>
    </citation>
    <scope>NUCLEOTIDE SEQUENCE [LARGE SCALE GENOMIC DNA]</scope>
    <source>
        <strain evidence="13 14">OJF2</strain>
    </source>
</reference>
<dbReference type="InterPro" id="IPR010496">
    <property type="entry name" value="AL/BT2_dom"/>
</dbReference>
<keyword evidence="4 13" id="KW-0808">Transferase</keyword>
<dbReference type="InterPro" id="IPR045089">
    <property type="entry name" value="PGGT1B-like"/>
</dbReference>
<dbReference type="PANTHER" id="PTHR11774:SF11">
    <property type="entry name" value="GERANYLGERANYL TRANSFERASE TYPE-2 SUBUNIT BETA"/>
    <property type="match status" value="1"/>
</dbReference>
<dbReference type="Pfam" id="PF00432">
    <property type="entry name" value="Prenyltrans"/>
    <property type="match status" value="3"/>
</dbReference>
<dbReference type="GO" id="GO:0008318">
    <property type="term" value="F:protein prenyltransferase activity"/>
    <property type="evidence" value="ECO:0007669"/>
    <property type="project" value="InterPro"/>
</dbReference>
<keyword evidence="10" id="KW-0732">Signal</keyword>
<keyword evidence="5" id="KW-0479">Metal-binding</keyword>
<dbReference type="InterPro" id="IPR008930">
    <property type="entry name" value="Terpenoid_cyclase/PrenylTrfase"/>
</dbReference>
<dbReference type="InterPro" id="IPR001330">
    <property type="entry name" value="Prenyltrans"/>
</dbReference>
<evidence type="ECO:0000313" key="13">
    <source>
        <dbReference type="EMBL" id="QEH34366.1"/>
    </source>
</evidence>
<keyword evidence="14" id="KW-1185">Reference proteome</keyword>
<dbReference type="SUPFAM" id="SSF48239">
    <property type="entry name" value="Terpenoid cyclases/Protein prenyltransferases"/>
    <property type="match status" value="2"/>
</dbReference>
<dbReference type="Gene3D" id="2.60.120.560">
    <property type="entry name" value="Exo-inulinase, domain 1"/>
    <property type="match status" value="1"/>
</dbReference>
<evidence type="ECO:0000313" key="14">
    <source>
        <dbReference type="Proteomes" id="UP000324233"/>
    </source>
</evidence>
<dbReference type="AlphaFoldDB" id="A0A5B9W1A4"/>
<proteinExistence type="inferred from homology"/>
<keyword evidence="3" id="KW-0637">Prenyltransferase</keyword>
<feature type="chain" id="PRO_5022826220" description="Geranylgeranyl transferase type II subunit beta" evidence="10">
    <location>
        <begin position="23"/>
        <end position="481"/>
    </location>
</feature>
<dbReference type="Gene3D" id="1.50.10.20">
    <property type="match status" value="2"/>
</dbReference>
<keyword evidence="6" id="KW-0677">Repeat</keyword>
<keyword evidence="7" id="KW-0862">Zinc</keyword>
<evidence type="ECO:0000256" key="9">
    <source>
        <dbReference type="ARBA" id="ARBA00032766"/>
    </source>
</evidence>
<name>A0A5B9W1A4_9BACT</name>
<evidence type="ECO:0000256" key="8">
    <source>
        <dbReference type="ARBA" id="ARBA00030816"/>
    </source>
</evidence>
<evidence type="ECO:0000256" key="5">
    <source>
        <dbReference type="ARBA" id="ARBA00022723"/>
    </source>
</evidence>
<feature type="domain" description="Prenyltransferase alpha-alpha toroid" evidence="11">
    <location>
        <begin position="76"/>
        <end position="118"/>
    </location>
</feature>
<feature type="domain" description="3-keto-alpha-glucoside-1,2-lyase/3-keto-2-hydroxy-glucal hydratase" evidence="12">
    <location>
        <begin position="303"/>
        <end position="477"/>
    </location>
</feature>
<dbReference type="KEGG" id="agv:OJF2_29050"/>
<evidence type="ECO:0000256" key="1">
    <source>
        <dbReference type="ARBA" id="ARBA00001947"/>
    </source>
</evidence>
<protein>
    <recommendedName>
        <fullName evidence="8">Geranylgeranyl transferase type II subunit beta</fullName>
    </recommendedName>
    <alternativeName>
        <fullName evidence="9">Type II protein geranyl-geranyltransferase subunit beta</fullName>
    </alternativeName>
</protein>
<evidence type="ECO:0000256" key="7">
    <source>
        <dbReference type="ARBA" id="ARBA00022833"/>
    </source>
</evidence>
<accession>A0A5B9W1A4</accession>
<dbReference type="GO" id="GO:0046872">
    <property type="term" value="F:metal ion binding"/>
    <property type="evidence" value="ECO:0007669"/>
    <property type="project" value="UniProtKB-KW"/>
</dbReference>
<sequence precursor="true">MRRSAWGMVLALAGLAAWGLEARGQSVADFAQTAAYLAAQQNADGGFAPAPGQASTLGATSTTIRTLGFVGGSAPDVAGCIKFVKSCRVPGKGFSQTPGGEPEVVVTAIGLMAAKALDIVDEAMVEDSVALFGSQAKSFEDVRMAIAGLEAVEADSPDFPKWGQLIEEMREPDGSFGEGPSKAFATGGAAASILRMHLPLEKKEAVVAAIKAGQRPEGAWSKDDGPPDLASSYRVMRAMYMMKEKPDVEKLFAFIARCRNADGSYSGTPGGAPGLGTTYNAAIILYWLRLLADKPPALESSTFAPLFNGSDTAGWEGNTALWSAHDGILVGKSPGLDHNEFLAHRERQGDFILSLWFRLVEGKGNTGVQFRSVRVPGTEMSGYQADIGEGYWGSLYDESRRNKTLVNPTPEALKPLKKEGWNHYVVYAMGDRITLYLNGSPTAVYREPESEIAREGLIAVQLHAGAPMEVHFKDLLVRPLP</sequence>
<organism evidence="13 14">
    <name type="scientific">Aquisphaera giovannonii</name>
    <dbReference type="NCBI Taxonomy" id="406548"/>
    <lineage>
        <taxon>Bacteria</taxon>
        <taxon>Pseudomonadati</taxon>
        <taxon>Planctomycetota</taxon>
        <taxon>Planctomycetia</taxon>
        <taxon>Isosphaerales</taxon>
        <taxon>Isosphaeraceae</taxon>
        <taxon>Aquisphaera</taxon>
    </lineage>
</organism>
<dbReference type="GO" id="GO:0016787">
    <property type="term" value="F:hydrolase activity"/>
    <property type="evidence" value="ECO:0007669"/>
    <property type="project" value="InterPro"/>
</dbReference>
<evidence type="ECO:0000259" key="12">
    <source>
        <dbReference type="Pfam" id="PF06439"/>
    </source>
</evidence>
<evidence type="ECO:0000256" key="2">
    <source>
        <dbReference type="ARBA" id="ARBA00010497"/>
    </source>
</evidence>
<feature type="domain" description="Prenyltransferase alpha-alpha toroid" evidence="11">
    <location>
        <begin position="149"/>
        <end position="289"/>
    </location>
</feature>
<dbReference type="EMBL" id="CP042997">
    <property type="protein sequence ID" value="QEH34366.1"/>
    <property type="molecule type" value="Genomic_DNA"/>
</dbReference>
<gene>
    <name evidence="13" type="ORF">OJF2_29050</name>
</gene>
<dbReference type="PANTHER" id="PTHR11774">
    <property type="entry name" value="GERANYLGERANYL TRANSFERASE TYPE BETA SUBUNIT"/>
    <property type="match status" value="1"/>
</dbReference>
<comment type="similarity">
    <text evidence="2">Belongs to the protein prenyltransferase subunit beta family.</text>
</comment>